<evidence type="ECO:0000313" key="1">
    <source>
        <dbReference type="EMBL" id="KAJ8007826.1"/>
    </source>
</evidence>
<evidence type="ECO:0000313" key="2">
    <source>
        <dbReference type="Proteomes" id="UP001157502"/>
    </source>
</evidence>
<dbReference type="Proteomes" id="UP001157502">
    <property type="component" value="Chromosome 8"/>
</dbReference>
<name>A0ACC2GVV4_DALPE</name>
<accession>A0ACC2GVV4</accession>
<sequence>MDAWNRSGPSCSASQMCRPFSFSRQPARVLIVDASPLWWSEMSATLCEALDNFLTLASSLDGPCRIPLLSLYALSRQHECLLPFVQVRGNLARLRCCVEELRSLPQEGCINTPRGEMLKQAVLDSLQQFKQYTRHSASPNQGIVHVSVEVTLVTSHPGHGLVRQLEAGLKDADLVSLRRLLVVHVSTAGRDDTDCWSHDSPSPETAQTTEDILTLGTEIDLQEVDNSVVAIEMVLKAWLQDQGGDREQLHLLLPPGLNTGNHGPRAASAVYVKCDIQERLLSPALLPMTPYLGFKTESLKDFLVPVKTTANQSPLPQRLRVIKALHVDGVCESVLYGLPLTVRPTTCWQLDWEDMENNQNLFHALCRTLRARDWFLLVRSEPAVGGFTGGMCSHYLLQPSASLTLLLKPVANRELLLPCQLPDSNQDPLPDALSTIQGCLDQLEEDTLFNPLSIRSSLYQHLRTRGLLSRPSYPYRTQQTIRGQPQPAALTKQQHQGGQSERGCSRVRAAVAPLNTAAPSSKISRPALTMCGSSQATVKPRCRGNQCPQLDAAKRSMDCRRSGAQKNFVIGTQ</sequence>
<keyword evidence="2" id="KW-1185">Reference proteome</keyword>
<organism evidence="1 2">
    <name type="scientific">Dallia pectoralis</name>
    <name type="common">Alaska blackfish</name>
    <dbReference type="NCBI Taxonomy" id="75939"/>
    <lineage>
        <taxon>Eukaryota</taxon>
        <taxon>Metazoa</taxon>
        <taxon>Chordata</taxon>
        <taxon>Craniata</taxon>
        <taxon>Vertebrata</taxon>
        <taxon>Euteleostomi</taxon>
        <taxon>Actinopterygii</taxon>
        <taxon>Neopterygii</taxon>
        <taxon>Teleostei</taxon>
        <taxon>Protacanthopterygii</taxon>
        <taxon>Esociformes</taxon>
        <taxon>Umbridae</taxon>
        <taxon>Dallia</taxon>
    </lineage>
</organism>
<dbReference type="EMBL" id="CM055735">
    <property type="protein sequence ID" value="KAJ8007826.1"/>
    <property type="molecule type" value="Genomic_DNA"/>
</dbReference>
<comment type="caution">
    <text evidence="1">The sequence shown here is derived from an EMBL/GenBank/DDBJ whole genome shotgun (WGS) entry which is preliminary data.</text>
</comment>
<protein>
    <submittedName>
        <fullName evidence="1">Uncharacterized protein</fullName>
    </submittedName>
</protein>
<gene>
    <name evidence="1" type="ORF">DPEC_G00098230</name>
</gene>
<proteinExistence type="predicted"/>
<reference evidence="1" key="1">
    <citation type="submission" date="2021-05" db="EMBL/GenBank/DDBJ databases">
        <authorList>
            <person name="Pan Q."/>
            <person name="Jouanno E."/>
            <person name="Zahm M."/>
            <person name="Klopp C."/>
            <person name="Cabau C."/>
            <person name="Louis A."/>
            <person name="Berthelot C."/>
            <person name="Parey E."/>
            <person name="Roest Crollius H."/>
            <person name="Montfort J."/>
            <person name="Robinson-Rechavi M."/>
            <person name="Bouchez O."/>
            <person name="Lampietro C."/>
            <person name="Lopez Roques C."/>
            <person name="Donnadieu C."/>
            <person name="Postlethwait J."/>
            <person name="Bobe J."/>
            <person name="Dillon D."/>
            <person name="Chandos A."/>
            <person name="von Hippel F."/>
            <person name="Guiguen Y."/>
        </authorList>
    </citation>
    <scope>NUCLEOTIDE SEQUENCE</scope>
    <source>
        <strain evidence="1">YG-Jan2019</strain>
    </source>
</reference>